<dbReference type="SUPFAM" id="SSF51445">
    <property type="entry name" value="(Trans)glycosidases"/>
    <property type="match status" value="1"/>
</dbReference>
<dbReference type="GO" id="GO:0004553">
    <property type="term" value="F:hydrolase activity, hydrolyzing O-glycosyl compounds"/>
    <property type="evidence" value="ECO:0007669"/>
    <property type="project" value="InterPro"/>
</dbReference>
<reference evidence="5" key="1">
    <citation type="submission" date="2016-10" db="EMBL/GenBank/DDBJ databases">
        <authorList>
            <person name="Varghese N."/>
            <person name="Submissions S."/>
        </authorList>
    </citation>
    <scope>NUCLEOTIDE SEQUENCE [LARGE SCALE GENOMIC DNA]</scope>
    <source>
        <strain evidence="5">CGMCC 1.12402</strain>
    </source>
</reference>
<dbReference type="CDD" id="cd02860">
    <property type="entry name" value="E_set_Pullulanase"/>
    <property type="match status" value="1"/>
</dbReference>
<accession>A0A1I0QZ94</accession>
<gene>
    <name evidence="4" type="ORF">SAMN05216290_2937</name>
</gene>
<dbReference type="Gene3D" id="2.60.40.1180">
    <property type="entry name" value="Golgi alpha-mannosidase II"/>
    <property type="match status" value="1"/>
</dbReference>
<comment type="similarity">
    <text evidence="1">Belongs to the glycosyl hydrolase 13 family.</text>
</comment>
<dbReference type="Gene3D" id="3.20.20.80">
    <property type="entry name" value="Glycosidases"/>
    <property type="match status" value="1"/>
</dbReference>
<dbReference type="InterPro" id="IPR013783">
    <property type="entry name" value="Ig-like_fold"/>
</dbReference>
<dbReference type="InterPro" id="IPR006047">
    <property type="entry name" value="GH13_cat_dom"/>
</dbReference>
<feature type="signal peptide" evidence="2">
    <location>
        <begin position="1"/>
        <end position="20"/>
    </location>
</feature>
<evidence type="ECO:0000313" key="4">
    <source>
        <dbReference type="EMBL" id="SEW32979.1"/>
    </source>
</evidence>
<dbReference type="OrthoDB" id="9761875at2"/>
<dbReference type="Pfam" id="PF02922">
    <property type="entry name" value="CBM_48"/>
    <property type="match status" value="1"/>
</dbReference>
<proteinExistence type="inferred from homology"/>
<protein>
    <submittedName>
        <fullName evidence="4">Pullulanase</fullName>
    </submittedName>
</protein>
<keyword evidence="5" id="KW-1185">Reference proteome</keyword>
<dbReference type="SMART" id="SM00642">
    <property type="entry name" value="Aamy"/>
    <property type="match status" value="1"/>
</dbReference>
<dbReference type="GO" id="GO:0005975">
    <property type="term" value="P:carbohydrate metabolic process"/>
    <property type="evidence" value="ECO:0007669"/>
    <property type="project" value="InterPro"/>
</dbReference>
<dbReference type="Gene3D" id="2.60.40.10">
    <property type="entry name" value="Immunoglobulins"/>
    <property type="match status" value="1"/>
</dbReference>
<dbReference type="SUPFAM" id="SSF81296">
    <property type="entry name" value="E set domains"/>
    <property type="match status" value="1"/>
</dbReference>
<dbReference type="InterPro" id="IPR004193">
    <property type="entry name" value="Glyco_hydro_13_N"/>
</dbReference>
<dbReference type="CDD" id="cd11341">
    <property type="entry name" value="AmyAc_Pullulanase_LD-like"/>
    <property type="match status" value="1"/>
</dbReference>
<feature type="chain" id="PRO_5011623478" evidence="2">
    <location>
        <begin position="21"/>
        <end position="667"/>
    </location>
</feature>
<dbReference type="PANTHER" id="PTHR43002">
    <property type="entry name" value="GLYCOGEN DEBRANCHING ENZYME"/>
    <property type="match status" value="1"/>
</dbReference>
<name>A0A1I0QZ94_9BACT</name>
<dbReference type="EMBL" id="FOIR01000002">
    <property type="protein sequence ID" value="SEW32979.1"/>
    <property type="molecule type" value="Genomic_DNA"/>
</dbReference>
<feature type="domain" description="Glycosyl hydrolase family 13 catalytic" evidence="3">
    <location>
        <begin position="131"/>
        <end position="567"/>
    </location>
</feature>
<dbReference type="SMR" id="A0A1I0QZ94"/>
<dbReference type="InterPro" id="IPR049117">
    <property type="entry name" value="pulA_all-beta"/>
</dbReference>
<keyword evidence="2" id="KW-0732">Signal</keyword>
<dbReference type="InterPro" id="IPR017853">
    <property type="entry name" value="GH"/>
</dbReference>
<dbReference type="STRING" id="1267423.SAMN05216290_2937"/>
<dbReference type="AlphaFoldDB" id="A0A1I0QZ94"/>
<dbReference type="Pfam" id="PF21653">
    <property type="entry name" value="pulA_all-beta"/>
    <property type="match status" value="1"/>
</dbReference>
<evidence type="ECO:0000256" key="2">
    <source>
        <dbReference type="SAM" id="SignalP"/>
    </source>
</evidence>
<dbReference type="InterPro" id="IPR014756">
    <property type="entry name" value="Ig_E-set"/>
</dbReference>
<dbReference type="Proteomes" id="UP000199437">
    <property type="component" value="Unassembled WGS sequence"/>
</dbReference>
<evidence type="ECO:0000313" key="5">
    <source>
        <dbReference type="Proteomes" id="UP000199437"/>
    </source>
</evidence>
<evidence type="ECO:0000256" key="1">
    <source>
        <dbReference type="ARBA" id="ARBA00008061"/>
    </source>
</evidence>
<sequence>MKMKAFKTILGLTLLFMAMACNTTPKYETLEDYPIYDGNDLGMTYTPASTQLKIWSPAAQSVKVKLYEKGDGDNLIDEFKMKRDKQGVWSYKLKGDHAGEYYTYQVQQNGQWLQEKPDLYAVAVGVNGQRSMIIDLKNTNPEGWEEDQKPALANYNDIIIYELQIRDVSISPNSGITQKGKYAGLVETGTKSPEGLSTGLDHIKDLGVTHVHLLPTFDHRSIDETKLDEPQYNWGYDPLNYNVPEGSFSTNPYDGAVRIKEFKQMVKTLHENGIRVILDVVYNHTGQTEDSNFNQLVPDYYYRQNAEGGFSDASACGNETASERAMMRKYIIESVAYWAKEYHLDGFRFDLMGIHDIETMNEVSRTLREIDPSIFVYGEGWTAGSSPLPQEEQALKANTYKLEQVAAFSDDLRDGLKGSVFEEKEGGFVSQTTGLKESIKFGIVASTQHPQVNYDSVNYSNAPWAAEPYQTISYVSCHDNNTLWDKLLLSRPDASEADRIKMHKLAETIVLTSQGVPFIHAGMEMLRSKDGVENSYESPDAINQIDWSRKAQYKEVYEYYKGIIALRKAHPAFRMTSTKDIQSNLEFLDYAGDNFIGYRLKNNANGDQWEEILVLLNGADTNKTISLPAGNWTLVADGSKVSEKGLRKLSSKTLTVPGITAYILKKD</sequence>
<dbReference type="PROSITE" id="PS51257">
    <property type="entry name" value="PROKAR_LIPOPROTEIN"/>
    <property type="match status" value="1"/>
</dbReference>
<dbReference type="InterPro" id="IPR011840">
    <property type="entry name" value="PulA_typeI"/>
</dbReference>
<dbReference type="NCBIfam" id="TIGR02104">
    <property type="entry name" value="pulA_typeI"/>
    <property type="match status" value="1"/>
</dbReference>
<dbReference type="InterPro" id="IPR013780">
    <property type="entry name" value="Glyco_hydro_b"/>
</dbReference>
<evidence type="ECO:0000259" key="3">
    <source>
        <dbReference type="SMART" id="SM00642"/>
    </source>
</evidence>
<dbReference type="Pfam" id="PF00128">
    <property type="entry name" value="Alpha-amylase"/>
    <property type="match status" value="1"/>
</dbReference>
<organism evidence="4 5">
    <name type="scientific">Roseivirga pacifica</name>
    <dbReference type="NCBI Taxonomy" id="1267423"/>
    <lineage>
        <taxon>Bacteria</taxon>
        <taxon>Pseudomonadati</taxon>
        <taxon>Bacteroidota</taxon>
        <taxon>Cytophagia</taxon>
        <taxon>Cytophagales</taxon>
        <taxon>Roseivirgaceae</taxon>
        <taxon>Roseivirga</taxon>
    </lineage>
</organism>